<accession>A0A1H2NCA0</accession>
<comment type="caution">
    <text evidence="1">The sequence shown here is derived from an EMBL/GenBank/DDBJ whole genome shotgun (WGS) entry which is preliminary data.</text>
</comment>
<gene>
    <name evidence="1" type="ORF">EIY72_16690</name>
</gene>
<keyword evidence="2" id="KW-1185">Reference proteome</keyword>
<dbReference type="EMBL" id="RRZK01000023">
    <property type="protein sequence ID" value="TDB60479.1"/>
    <property type="molecule type" value="Genomic_DNA"/>
</dbReference>
<dbReference type="OrthoDB" id="6932284at2"/>
<organism evidence="1 2">
    <name type="scientific">Pseudomonas vancouverensis</name>
    <dbReference type="NCBI Taxonomy" id="95300"/>
    <lineage>
        <taxon>Bacteria</taxon>
        <taxon>Pseudomonadati</taxon>
        <taxon>Pseudomonadota</taxon>
        <taxon>Gammaproteobacteria</taxon>
        <taxon>Pseudomonadales</taxon>
        <taxon>Pseudomonadaceae</taxon>
        <taxon>Pseudomonas</taxon>
    </lineage>
</organism>
<proteinExistence type="predicted"/>
<sequence>MTIGLTGSWTAKAGLLVRDTGSRSKQVSQSDKVRQMLALVGNNPIALDTAKMDKMDLRKQMKGFDPSNVSVKSLGNLSVFLKERGLISDVTAVTLSNAGDKFDRFGVKDPDAKFNALEYFATQLDSIQNNAIKGNKYGNYLIPEFKKAIYVLQNLETYGKSSGTSAKSLNGVSAKA</sequence>
<dbReference type="RefSeq" id="WP_093220316.1">
    <property type="nucleotide sequence ID" value="NZ_LT629803.1"/>
</dbReference>
<evidence type="ECO:0000313" key="2">
    <source>
        <dbReference type="Proteomes" id="UP000295254"/>
    </source>
</evidence>
<dbReference type="AlphaFoldDB" id="A0A1H2NCA0"/>
<reference evidence="2" key="1">
    <citation type="journal article" date="2019" name="bioRxiv">
        <title>Bacterially produced spermidine induces plant systemic susceptibility to pathogens.</title>
        <authorList>
            <person name="Melnyk R.A."/>
            <person name="Beskrovnaya P.A."/>
            <person name="Liu Z."/>
            <person name="Song Y."/>
            <person name="Haney C.H."/>
        </authorList>
    </citation>
    <scope>NUCLEOTIDE SEQUENCE [LARGE SCALE GENOMIC DNA]</scope>
    <source>
        <strain evidence="2">Dha-51</strain>
    </source>
</reference>
<protein>
    <submittedName>
        <fullName evidence="1">Uncharacterized protein</fullName>
    </submittedName>
</protein>
<evidence type="ECO:0000313" key="1">
    <source>
        <dbReference type="EMBL" id="TDB60479.1"/>
    </source>
</evidence>
<dbReference type="Proteomes" id="UP000295254">
    <property type="component" value="Unassembled WGS sequence"/>
</dbReference>
<name>A0A1H2NCA0_PSEVA</name>